<dbReference type="Proteomes" id="UP000007259">
    <property type="component" value="Chromosome 30"/>
</dbReference>
<dbReference type="OMA" id="QANDAMV"/>
<protein>
    <submittedName>
        <fullName evidence="2">Uncharacterized protein</fullName>
    </submittedName>
</protein>
<feature type="compositionally biased region" description="Acidic residues" evidence="1">
    <location>
        <begin position="88"/>
        <end position="121"/>
    </location>
</feature>
<keyword evidence="3" id="KW-1185">Reference proteome</keyword>
<reference evidence="2 3" key="1">
    <citation type="journal article" date="2011" name="Genome Res.">
        <title>Chromosome and gene copy number variation allow major structural change between species and strains of Leishmania.</title>
        <authorList>
            <person name="Rogers M.B."/>
            <person name="Hilley J.D."/>
            <person name="Dickens N.J."/>
            <person name="Wilkes J."/>
            <person name="Bates P.A."/>
            <person name="Depledge D.P."/>
            <person name="Harris D."/>
            <person name="Her Y."/>
            <person name="Herzyk P."/>
            <person name="Imamura H."/>
            <person name="Otto T.D."/>
            <person name="Sanders M."/>
            <person name="Seeger K."/>
            <person name="Dujardin J.C."/>
            <person name="Berriman M."/>
            <person name="Smith D.F."/>
            <person name="Hertz-Fowler C."/>
            <person name="Mottram J.C."/>
        </authorList>
    </citation>
    <scope>NUCLEOTIDE SEQUENCE [LARGE SCALE GENOMIC DNA]</scope>
    <source>
        <strain evidence="2 3">MHOM/GT/2001/U1103</strain>
    </source>
</reference>
<name>E9B1H2_LEIMU</name>
<organism evidence="2 3">
    <name type="scientific">Leishmania mexicana (strain MHOM/GT/2001/U1103)</name>
    <dbReference type="NCBI Taxonomy" id="929439"/>
    <lineage>
        <taxon>Eukaryota</taxon>
        <taxon>Discoba</taxon>
        <taxon>Euglenozoa</taxon>
        <taxon>Kinetoplastea</taxon>
        <taxon>Metakinetoplastina</taxon>
        <taxon>Trypanosomatida</taxon>
        <taxon>Trypanosomatidae</taxon>
        <taxon>Leishmaniinae</taxon>
        <taxon>Leishmania</taxon>
    </lineage>
</organism>
<dbReference type="RefSeq" id="XP_003877543.1">
    <property type="nucleotide sequence ID" value="XM_003877494.1"/>
</dbReference>
<evidence type="ECO:0000313" key="3">
    <source>
        <dbReference type="Proteomes" id="UP000007259"/>
    </source>
</evidence>
<evidence type="ECO:0000256" key="1">
    <source>
        <dbReference type="SAM" id="MobiDB-lite"/>
    </source>
</evidence>
<accession>E9B1H2</accession>
<dbReference type="KEGG" id="lmi:LMXM_30_0221"/>
<dbReference type="EMBL" id="FR799583">
    <property type="protein sequence ID" value="CBZ29078.1"/>
    <property type="molecule type" value="Genomic_DNA"/>
</dbReference>
<dbReference type="OrthoDB" id="273328at2759"/>
<dbReference type="GeneID" id="13451755"/>
<feature type="compositionally biased region" description="Acidic residues" evidence="1">
    <location>
        <begin position="45"/>
        <end position="64"/>
    </location>
</feature>
<feature type="compositionally biased region" description="Polar residues" evidence="1">
    <location>
        <begin position="70"/>
        <end position="79"/>
    </location>
</feature>
<dbReference type="AlphaFoldDB" id="E9B1H2"/>
<proteinExistence type="predicted"/>
<sequence length="234" mass="25687">MPLFLLTHASLREQQVLDLTNAERPSTMEPSSTDPQELHLAAGEMEGEEQAAMSNEEEDEEEQANDAMVSDTNVASTAASDVDHDGADNDDDAVDEDGDEDDDVEEDEEADDGDDSDEEEERQVYPLPPLPPVHAPSKVHGIATAEVYSIIKELRRQMDDPVEREHAKAMLQGDTDVLLAVAQVLQEAHLLRRATVNDHGVVEEQLVFQPAAARPSLPTGYNSWIVEAPANARR</sequence>
<dbReference type="VEuPathDB" id="TriTrypDB:LmxM.30.0221"/>
<evidence type="ECO:0000313" key="2">
    <source>
        <dbReference type="EMBL" id="CBZ29078.1"/>
    </source>
</evidence>
<gene>
    <name evidence="2" type="ORF">LMXM_30_0221</name>
</gene>
<feature type="region of interest" description="Disordered" evidence="1">
    <location>
        <begin position="18"/>
        <end position="138"/>
    </location>
</feature>
<dbReference type="PhylomeDB" id="E9B1H2"/>